<dbReference type="CDD" id="cd12922">
    <property type="entry name" value="VKOR_5"/>
    <property type="match status" value="1"/>
</dbReference>
<protein>
    <submittedName>
        <fullName evidence="12">Uncharacterized membrane protein</fullName>
    </submittedName>
</protein>
<dbReference type="SMART" id="SM00756">
    <property type="entry name" value="VKc"/>
    <property type="match status" value="1"/>
</dbReference>
<evidence type="ECO:0000256" key="1">
    <source>
        <dbReference type="ARBA" id="ARBA00004141"/>
    </source>
</evidence>
<dbReference type="PANTHER" id="PTHR34573:SF1">
    <property type="entry name" value="VITAMIN K EPOXIDE REDUCTASE DOMAIN-CONTAINING PROTEIN"/>
    <property type="match status" value="1"/>
</dbReference>
<keyword evidence="6" id="KW-0560">Oxidoreductase</keyword>
<keyword evidence="3 10" id="KW-0812">Transmembrane</keyword>
<evidence type="ECO:0000256" key="3">
    <source>
        <dbReference type="ARBA" id="ARBA00022692"/>
    </source>
</evidence>
<evidence type="ECO:0000313" key="13">
    <source>
        <dbReference type="Proteomes" id="UP000199039"/>
    </source>
</evidence>
<dbReference type="Proteomes" id="UP000199039">
    <property type="component" value="Unassembled WGS sequence"/>
</dbReference>
<keyword evidence="7 10" id="KW-0472">Membrane</keyword>
<dbReference type="STRING" id="1814289.SAMN05216410_2795"/>
<feature type="transmembrane region" description="Helical" evidence="10">
    <location>
        <begin position="231"/>
        <end position="254"/>
    </location>
</feature>
<proteinExistence type="inferred from homology"/>
<feature type="transmembrane region" description="Helical" evidence="10">
    <location>
        <begin position="158"/>
        <end position="179"/>
    </location>
</feature>
<feature type="transmembrane region" description="Helical" evidence="10">
    <location>
        <begin position="191"/>
        <end position="211"/>
    </location>
</feature>
<keyword evidence="4" id="KW-0874">Quinone</keyword>
<dbReference type="InterPro" id="IPR041714">
    <property type="entry name" value="VKOR_Actinobacteria"/>
</dbReference>
<keyword evidence="8" id="KW-1015">Disulfide bond</keyword>
<keyword evidence="5 10" id="KW-1133">Transmembrane helix</keyword>
<evidence type="ECO:0000256" key="5">
    <source>
        <dbReference type="ARBA" id="ARBA00022989"/>
    </source>
</evidence>
<dbReference type="GO" id="GO:0016491">
    <property type="term" value="F:oxidoreductase activity"/>
    <property type="evidence" value="ECO:0007669"/>
    <property type="project" value="UniProtKB-KW"/>
</dbReference>
<dbReference type="Pfam" id="PF07884">
    <property type="entry name" value="VKOR"/>
    <property type="match status" value="1"/>
</dbReference>
<dbReference type="GO" id="GO:0016020">
    <property type="term" value="C:membrane"/>
    <property type="evidence" value="ECO:0007669"/>
    <property type="project" value="UniProtKB-SubCell"/>
</dbReference>
<evidence type="ECO:0000313" key="12">
    <source>
        <dbReference type="EMBL" id="SDD08868.1"/>
    </source>
</evidence>
<evidence type="ECO:0000256" key="6">
    <source>
        <dbReference type="ARBA" id="ARBA00023002"/>
    </source>
</evidence>
<keyword evidence="9" id="KW-0676">Redox-active center</keyword>
<comment type="similarity">
    <text evidence="2">Belongs to the VKOR family.</text>
</comment>
<evidence type="ECO:0000259" key="11">
    <source>
        <dbReference type="SMART" id="SM00756"/>
    </source>
</evidence>
<gene>
    <name evidence="12" type="ORF">SAMN05216410_2795</name>
</gene>
<dbReference type="InterPro" id="IPR038354">
    <property type="entry name" value="VKOR_sf"/>
</dbReference>
<comment type="subcellular location">
    <subcellularLocation>
        <location evidence="1">Membrane</location>
        <topology evidence="1">Multi-pass membrane protein</topology>
    </subcellularLocation>
</comment>
<dbReference type="EMBL" id="FMYH01000005">
    <property type="protein sequence ID" value="SDD08868.1"/>
    <property type="molecule type" value="Genomic_DNA"/>
</dbReference>
<evidence type="ECO:0000256" key="8">
    <source>
        <dbReference type="ARBA" id="ARBA00023157"/>
    </source>
</evidence>
<evidence type="ECO:0000256" key="2">
    <source>
        <dbReference type="ARBA" id="ARBA00006214"/>
    </source>
</evidence>
<dbReference type="Gene3D" id="1.20.1440.130">
    <property type="entry name" value="VKOR domain"/>
    <property type="match status" value="1"/>
</dbReference>
<sequence>MTACQATVRVDGYGMAAVTAGLETAGPTRTWENAVNAANDTRPETPDGHDDDLDPDDLDLPVANRDMSGPAMGWLLIAFGLVGFVASIALAIEKFLKLSNPNHVASCSINIFLDCADAMASWQGALLGFPNPFIGVAAFPVVVTTGVVLLLGVTLPRWYWLCLFAGTVAALGLVIFLIYTSVSVLGKLCPYCMVVWAAVIPLFWFTLVYAVQERVITVSDGLRSALVRNRVVLLVGLYAVVVAWVLIVMGPAIADHIRMS</sequence>
<dbReference type="AlphaFoldDB" id="A0A1G6RWC3"/>
<reference evidence="12 13" key="1">
    <citation type="submission" date="2016-09" db="EMBL/GenBank/DDBJ databases">
        <authorList>
            <person name="Capua I."/>
            <person name="De Benedictis P."/>
            <person name="Joannis T."/>
            <person name="Lombin L.H."/>
            <person name="Cattoli G."/>
        </authorList>
    </citation>
    <scope>NUCLEOTIDE SEQUENCE [LARGE SCALE GENOMIC DNA]</scope>
    <source>
        <strain evidence="12 13">ISLP-3</strain>
    </source>
</reference>
<feature type="transmembrane region" description="Helical" evidence="10">
    <location>
        <begin position="71"/>
        <end position="92"/>
    </location>
</feature>
<organism evidence="12 13">
    <name type="scientific">Sanguibacter gelidistatuariae</name>
    <dbReference type="NCBI Taxonomy" id="1814289"/>
    <lineage>
        <taxon>Bacteria</taxon>
        <taxon>Bacillati</taxon>
        <taxon>Actinomycetota</taxon>
        <taxon>Actinomycetes</taxon>
        <taxon>Micrococcales</taxon>
        <taxon>Sanguibacteraceae</taxon>
        <taxon>Sanguibacter</taxon>
    </lineage>
</organism>
<evidence type="ECO:0000256" key="7">
    <source>
        <dbReference type="ARBA" id="ARBA00023136"/>
    </source>
</evidence>
<feature type="transmembrane region" description="Helical" evidence="10">
    <location>
        <begin position="133"/>
        <end position="152"/>
    </location>
</feature>
<dbReference type="GO" id="GO:0048038">
    <property type="term" value="F:quinone binding"/>
    <property type="evidence" value="ECO:0007669"/>
    <property type="project" value="UniProtKB-KW"/>
</dbReference>
<dbReference type="PANTHER" id="PTHR34573">
    <property type="entry name" value="VKC DOMAIN-CONTAINING PROTEIN"/>
    <property type="match status" value="1"/>
</dbReference>
<feature type="domain" description="Vitamin K epoxide reductase" evidence="11">
    <location>
        <begin position="69"/>
        <end position="210"/>
    </location>
</feature>
<evidence type="ECO:0000256" key="4">
    <source>
        <dbReference type="ARBA" id="ARBA00022719"/>
    </source>
</evidence>
<keyword evidence="13" id="KW-1185">Reference proteome</keyword>
<evidence type="ECO:0000256" key="10">
    <source>
        <dbReference type="SAM" id="Phobius"/>
    </source>
</evidence>
<accession>A0A1G6RWC3</accession>
<evidence type="ECO:0000256" key="9">
    <source>
        <dbReference type="ARBA" id="ARBA00023284"/>
    </source>
</evidence>
<dbReference type="InterPro" id="IPR012932">
    <property type="entry name" value="VKOR"/>
</dbReference>
<name>A0A1G6RWC3_9MICO</name>